<organism evidence="1 2">
    <name type="scientific">Xenopus laevis</name>
    <name type="common">African clawed frog</name>
    <dbReference type="NCBI Taxonomy" id="8355"/>
    <lineage>
        <taxon>Eukaryota</taxon>
        <taxon>Metazoa</taxon>
        <taxon>Chordata</taxon>
        <taxon>Craniata</taxon>
        <taxon>Vertebrata</taxon>
        <taxon>Euteleostomi</taxon>
        <taxon>Amphibia</taxon>
        <taxon>Batrachia</taxon>
        <taxon>Anura</taxon>
        <taxon>Pipoidea</taxon>
        <taxon>Pipidae</taxon>
        <taxon>Xenopodinae</taxon>
        <taxon>Xenopus</taxon>
        <taxon>Xenopus</taxon>
    </lineage>
</organism>
<gene>
    <name evidence="1" type="ORF">XELAEV_18042660mg</name>
</gene>
<dbReference type="AlphaFoldDB" id="A0A974H6Q9"/>
<sequence>MHFIVLNTNVNCTQYSVVNDTCNYNCCDFVKLQLLTSQTLPIEVHNCGITTFYSSLYFGLIDAMAALCGARTPSCNLFSDWKLQLWLL</sequence>
<dbReference type="Proteomes" id="UP000694892">
    <property type="component" value="Chromosome 8S"/>
</dbReference>
<proteinExistence type="predicted"/>
<accession>A0A974H6Q9</accession>
<evidence type="ECO:0000313" key="2">
    <source>
        <dbReference type="Proteomes" id="UP000694892"/>
    </source>
</evidence>
<protein>
    <submittedName>
        <fullName evidence="1">Uncharacterized protein</fullName>
    </submittedName>
</protein>
<evidence type="ECO:0000313" key="1">
    <source>
        <dbReference type="EMBL" id="OCT66406.1"/>
    </source>
</evidence>
<dbReference type="EMBL" id="CM004481">
    <property type="protein sequence ID" value="OCT66406.1"/>
    <property type="molecule type" value="Genomic_DNA"/>
</dbReference>
<name>A0A974H6Q9_XENLA</name>
<reference evidence="2" key="1">
    <citation type="journal article" date="2016" name="Nature">
        <title>Genome evolution in the allotetraploid frog Xenopus laevis.</title>
        <authorList>
            <person name="Session A.M."/>
            <person name="Uno Y."/>
            <person name="Kwon T."/>
            <person name="Chapman J.A."/>
            <person name="Toyoda A."/>
            <person name="Takahashi S."/>
            <person name="Fukui A."/>
            <person name="Hikosaka A."/>
            <person name="Suzuki A."/>
            <person name="Kondo M."/>
            <person name="van Heeringen S.J."/>
            <person name="Quigley I."/>
            <person name="Heinz S."/>
            <person name="Ogino H."/>
            <person name="Ochi H."/>
            <person name="Hellsten U."/>
            <person name="Lyons J.B."/>
            <person name="Simakov O."/>
            <person name="Putnam N."/>
            <person name="Stites J."/>
            <person name="Kuroki Y."/>
            <person name="Tanaka T."/>
            <person name="Michiue T."/>
            <person name="Watanabe M."/>
            <person name="Bogdanovic O."/>
            <person name="Lister R."/>
            <person name="Georgiou G."/>
            <person name="Paranjpe S.S."/>
            <person name="van Kruijsbergen I."/>
            <person name="Shu S."/>
            <person name="Carlson J."/>
            <person name="Kinoshita T."/>
            <person name="Ohta Y."/>
            <person name="Mawaribuchi S."/>
            <person name="Jenkins J."/>
            <person name="Grimwood J."/>
            <person name="Schmutz J."/>
            <person name="Mitros T."/>
            <person name="Mozaffari S.V."/>
            <person name="Suzuki Y."/>
            <person name="Haramoto Y."/>
            <person name="Yamamoto T.S."/>
            <person name="Takagi C."/>
            <person name="Heald R."/>
            <person name="Miller K."/>
            <person name="Haudenschild C."/>
            <person name="Kitzman J."/>
            <person name="Nakayama T."/>
            <person name="Izutsu Y."/>
            <person name="Robert J."/>
            <person name="Fortriede J."/>
            <person name="Burns K."/>
            <person name="Lotay V."/>
            <person name="Karimi K."/>
            <person name="Yasuoka Y."/>
            <person name="Dichmann D.S."/>
            <person name="Flajnik M.F."/>
            <person name="Houston D.W."/>
            <person name="Shendure J."/>
            <person name="DuPasquier L."/>
            <person name="Vize P.D."/>
            <person name="Zorn A.M."/>
            <person name="Ito M."/>
            <person name="Marcotte E.M."/>
            <person name="Wallingford J.B."/>
            <person name="Ito Y."/>
            <person name="Asashima M."/>
            <person name="Ueno N."/>
            <person name="Matsuda Y."/>
            <person name="Veenstra G.J."/>
            <person name="Fujiyama A."/>
            <person name="Harland R.M."/>
            <person name="Taira M."/>
            <person name="Rokhsar D.S."/>
        </authorList>
    </citation>
    <scope>NUCLEOTIDE SEQUENCE [LARGE SCALE GENOMIC DNA]</scope>
    <source>
        <strain evidence="2">J</strain>
    </source>
</reference>